<name>A0A5P2G5R3_9BACT</name>
<dbReference type="SUPFAM" id="SSF54593">
    <property type="entry name" value="Glyoxalase/Bleomycin resistance protein/Dihydroxybiphenyl dioxygenase"/>
    <property type="match status" value="1"/>
</dbReference>
<evidence type="ECO:0000313" key="3">
    <source>
        <dbReference type="Proteomes" id="UP000292424"/>
    </source>
</evidence>
<dbReference type="InterPro" id="IPR004360">
    <property type="entry name" value="Glyas_Fos-R_dOase_dom"/>
</dbReference>
<dbReference type="InterPro" id="IPR029068">
    <property type="entry name" value="Glyas_Bleomycin-R_OHBP_Dase"/>
</dbReference>
<dbReference type="Pfam" id="PF00903">
    <property type="entry name" value="Glyoxalase"/>
    <property type="match status" value="1"/>
</dbReference>
<proteinExistence type="predicted"/>
<protein>
    <submittedName>
        <fullName evidence="2">Bleomycin resistance family protein</fullName>
    </submittedName>
</protein>
<evidence type="ECO:0000259" key="1">
    <source>
        <dbReference type="Pfam" id="PF00903"/>
    </source>
</evidence>
<feature type="domain" description="Glyoxalase/fosfomycin resistance/dioxygenase" evidence="1">
    <location>
        <begin position="13"/>
        <end position="118"/>
    </location>
</feature>
<evidence type="ECO:0000313" key="2">
    <source>
        <dbReference type="EMBL" id="QES89509.1"/>
    </source>
</evidence>
<keyword evidence="3" id="KW-1185">Reference proteome</keyword>
<dbReference type="Gene3D" id="3.10.180.10">
    <property type="entry name" value="2,3-Dihydroxybiphenyl 1,2-Dioxygenase, domain 1"/>
    <property type="match status" value="1"/>
</dbReference>
<sequence>MEKSLFKSLKPVFFTKEIQETVDFYSKILGFKVNAFDPEIGWAALAKDNIEIMLSIPNVHFPFTDSKFTGTIYFEITHIDDFWEKVNTVAKICYPIETFDYGMREFAIFDNNGYILQFGEEVVSPDFS</sequence>
<dbReference type="EMBL" id="CP044016">
    <property type="protein sequence ID" value="QES89509.1"/>
    <property type="molecule type" value="Genomic_DNA"/>
</dbReference>
<dbReference type="KEGG" id="arac:E0W69_012840"/>
<dbReference type="Proteomes" id="UP000292424">
    <property type="component" value="Chromosome"/>
</dbReference>
<accession>A0A5P2G5R3</accession>
<gene>
    <name evidence="2" type="ORF">E0W69_012840</name>
</gene>
<reference evidence="2 3" key="1">
    <citation type="submission" date="2019-09" db="EMBL/GenBank/DDBJ databases">
        <title>Complete genome sequence of Arachidicoccus sp. B3-10 isolated from apple orchard soil.</title>
        <authorList>
            <person name="Kim H.S."/>
            <person name="Han K.-I."/>
            <person name="Suh M.K."/>
            <person name="Lee K.C."/>
            <person name="Eom M.K."/>
            <person name="Kim J.-S."/>
            <person name="Kang S.W."/>
            <person name="Sin Y."/>
            <person name="Lee J.-S."/>
        </authorList>
    </citation>
    <scope>NUCLEOTIDE SEQUENCE [LARGE SCALE GENOMIC DNA]</scope>
    <source>
        <strain evidence="2 3">B3-10</strain>
    </source>
</reference>
<dbReference type="RefSeq" id="WP_131330452.1">
    <property type="nucleotide sequence ID" value="NZ_CP044016.1"/>
</dbReference>
<dbReference type="AlphaFoldDB" id="A0A5P2G5R3"/>
<dbReference type="OrthoDB" id="66829at2"/>
<organism evidence="2 3">
    <name type="scientific">Rhizosphaericola mali</name>
    <dbReference type="NCBI Taxonomy" id="2545455"/>
    <lineage>
        <taxon>Bacteria</taxon>
        <taxon>Pseudomonadati</taxon>
        <taxon>Bacteroidota</taxon>
        <taxon>Chitinophagia</taxon>
        <taxon>Chitinophagales</taxon>
        <taxon>Chitinophagaceae</taxon>
        <taxon>Rhizosphaericola</taxon>
    </lineage>
</organism>